<accession>A0A6I9RUV8</accession>
<dbReference type="GO" id="GO:0003700">
    <property type="term" value="F:DNA-binding transcription factor activity"/>
    <property type="evidence" value="ECO:0007669"/>
    <property type="project" value="InterPro"/>
</dbReference>
<feature type="region of interest" description="Disordered" evidence="6">
    <location>
        <begin position="1"/>
        <end position="20"/>
    </location>
</feature>
<keyword evidence="2" id="KW-0805">Transcription regulation</keyword>
<feature type="domain" description="WRKY" evidence="7">
    <location>
        <begin position="19"/>
        <end position="84"/>
    </location>
</feature>
<evidence type="ECO:0000256" key="5">
    <source>
        <dbReference type="ARBA" id="ARBA00023242"/>
    </source>
</evidence>
<evidence type="ECO:0000313" key="8">
    <source>
        <dbReference type="Proteomes" id="UP000504607"/>
    </source>
</evidence>
<dbReference type="SMART" id="SM00774">
    <property type="entry name" value="WRKY"/>
    <property type="match status" value="1"/>
</dbReference>
<evidence type="ECO:0000256" key="2">
    <source>
        <dbReference type="ARBA" id="ARBA00023015"/>
    </source>
</evidence>
<keyword evidence="3" id="KW-0238">DNA-binding</keyword>
<evidence type="ECO:0000313" key="9">
    <source>
        <dbReference type="RefSeq" id="XP_010932751.1"/>
    </source>
</evidence>
<dbReference type="OrthoDB" id="2020099at2759"/>
<dbReference type="Gene3D" id="2.20.25.80">
    <property type="entry name" value="WRKY domain"/>
    <property type="match status" value="1"/>
</dbReference>
<dbReference type="InterPro" id="IPR044810">
    <property type="entry name" value="WRKY_plant"/>
</dbReference>
<comment type="subcellular location">
    <subcellularLocation>
        <location evidence="1">Nucleus</location>
    </subcellularLocation>
</comment>
<evidence type="ECO:0000256" key="4">
    <source>
        <dbReference type="ARBA" id="ARBA00023163"/>
    </source>
</evidence>
<dbReference type="FunCoup" id="A0A6I9RUV8">
    <property type="interactions" value="2"/>
</dbReference>
<dbReference type="GO" id="GO:0005634">
    <property type="term" value="C:nucleus"/>
    <property type="evidence" value="ECO:0007669"/>
    <property type="project" value="UniProtKB-SubCell"/>
</dbReference>
<evidence type="ECO:0000256" key="6">
    <source>
        <dbReference type="SAM" id="MobiDB-lite"/>
    </source>
</evidence>
<evidence type="ECO:0000259" key="7">
    <source>
        <dbReference type="PROSITE" id="PS50811"/>
    </source>
</evidence>
<dbReference type="InterPro" id="IPR003657">
    <property type="entry name" value="WRKY_dom"/>
</dbReference>
<dbReference type="InParanoid" id="A0A6I9RUV8"/>
<dbReference type="PANTHER" id="PTHR31221:SF261">
    <property type="entry name" value="OS03G0657400 PROTEIN"/>
    <property type="match status" value="1"/>
</dbReference>
<dbReference type="GO" id="GO:0043565">
    <property type="term" value="F:sequence-specific DNA binding"/>
    <property type="evidence" value="ECO:0007669"/>
    <property type="project" value="InterPro"/>
</dbReference>
<dbReference type="Proteomes" id="UP000504607">
    <property type="component" value="Chromosome 10"/>
</dbReference>
<dbReference type="PANTHER" id="PTHR31221">
    <property type="entry name" value="WRKY TRANSCRIPTION FACTOR PROTEIN 1-RELATED"/>
    <property type="match status" value="1"/>
</dbReference>
<dbReference type="PROSITE" id="PS50811">
    <property type="entry name" value="WRKY"/>
    <property type="match status" value="1"/>
</dbReference>
<feature type="compositionally biased region" description="Basic and acidic residues" evidence="6">
    <location>
        <begin position="59"/>
        <end position="70"/>
    </location>
</feature>
<dbReference type="InterPro" id="IPR036576">
    <property type="entry name" value="WRKY_dom_sf"/>
</dbReference>
<sequence length="116" mass="13515">MASDPPPTNLEREDVREGRSLTLPEDGYEWKKYGQKFIQNIRKYRNYFKCRNKRCNAKKRVEWHPRDPSSKKIIYTGVHNHPPPRPQSPSEQEASARVANRYNLANQVLGSSSETS</sequence>
<keyword evidence="4" id="KW-0804">Transcription</keyword>
<organism evidence="8 9">
    <name type="scientific">Elaeis guineensis var. tenera</name>
    <name type="common">Oil palm</name>
    <dbReference type="NCBI Taxonomy" id="51953"/>
    <lineage>
        <taxon>Eukaryota</taxon>
        <taxon>Viridiplantae</taxon>
        <taxon>Streptophyta</taxon>
        <taxon>Embryophyta</taxon>
        <taxon>Tracheophyta</taxon>
        <taxon>Spermatophyta</taxon>
        <taxon>Magnoliopsida</taxon>
        <taxon>Liliopsida</taxon>
        <taxon>Arecaceae</taxon>
        <taxon>Arecoideae</taxon>
        <taxon>Cocoseae</taxon>
        <taxon>Elaeidinae</taxon>
        <taxon>Elaeis</taxon>
    </lineage>
</organism>
<keyword evidence="5" id="KW-0539">Nucleus</keyword>
<proteinExistence type="predicted"/>
<gene>
    <name evidence="9" type="primary">LOC105053348</name>
</gene>
<evidence type="ECO:0000256" key="3">
    <source>
        <dbReference type="ARBA" id="ARBA00023125"/>
    </source>
</evidence>
<name>A0A6I9RUV8_ELAGV</name>
<feature type="compositionally biased region" description="Basic and acidic residues" evidence="6">
    <location>
        <begin position="10"/>
        <end position="19"/>
    </location>
</feature>
<reference evidence="9" key="1">
    <citation type="submission" date="2025-08" db="UniProtKB">
        <authorList>
            <consortium name="RefSeq"/>
        </authorList>
    </citation>
    <scope>IDENTIFICATION</scope>
</reference>
<dbReference type="AlphaFoldDB" id="A0A6I9RUV8"/>
<dbReference type="RefSeq" id="XP_010932751.1">
    <property type="nucleotide sequence ID" value="XM_010934449.3"/>
</dbReference>
<feature type="region of interest" description="Disordered" evidence="6">
    <location>
        <begin position="58"/>
        <end position="96"/>
    </location>
</feature>
<evidence type="ECO:0000256" key="1">
    <source>
        <dbReference type="ARBA" id="ARBA00004123"/>
    </source>
</evidence>
<protein>
    <submittedName>
        <fullName evidence="9">Probable WRKY transcription factor 43</fullName>
    </submittedName>
</protein>
<dbReference type="SUPFAM" id="SSF118290">
    <property type="entry name" value="WRKY DNA-binding domain"/>
    <property type="match status" value="1"/>
</dbReference>
<dbReference type="Pfam" id="PF03106">
    <property type="entry name" value="WRKY"/>
    <property type="match status" value="1"/>
</dbReference>
<keyword evidence="8" id="KW-1185">Reference proteome</keyword>